<reference evidence="2 3" key="1">
    <citation type="submission" date="2017-01" db="EMBL/GenBank/DDBJ databases">
        <title>The cable genome- insights into the physiology and evolution of filamentous bacteria capable of sulfide oxidation via long distance electron transfer.</title>
        <authorList>
            <person name="Schreiber L."/>
            <person name="Bjerg J.T."/>
            <person name="Boggild A."/>
            <person name="Van De Vossenberg J."/>
            <person name="Meysman F."/>
            <person name="Nielsen L.P."/>
            <person name="Schramm A."/>
            <person name="Kjeldsen K.U."/>
        </authorList>
    </citation>
    <scope>NUCLEOTIDE SEQUENCE [LARGE SCALE GENOMIC DNA]</scope>
    <source>
        <strain evidence="2">A3</strain>
    </source>
</reference>
<feature type="domain" description="Glycosyltransferase 2-like" evidence="1">
    <location>
        <begin position="9"/>
        <end position="122"/>
    </location>
</feature>
<gene>
    <name evidence="2" type="ORF">VU00_11272</name>
</gene>
<evidence type="ECO:0000313" key="2">
    <source>
        <dbReference type="EMBL" id="RWX50185.1"/>
    </source>
</evidence>
<dbReference type="PANTHER" id="PTHR48090:SF7">
    <property type="entry name" value="RFBJ PROTEIN"/>
    <property type="match status" value="1"/>
</dbReference>
<name>A0A444JAR9_9BACT</name>
<feature type="non-terminal residue" evidence="2">
    <location>
        <position position="124"/>
    </location>
</feature>
<dbReference type="Pfam" id="PF00535">
    <property type="entry name" value="Glycos_transf_2"/>
    <property type="match status" value="1"/>
</dbReference>
<dbReference type="CDD" id="cd04179">
    <property type="entry name" value="DPM_DPG-synthase_like"/>
    <property type="match status" value="1"/>
</dbReference>
<dbReference type="AlphaFoldDB" id="A0A444JAR9"/>
<dbReference type="PANTHER" id="PTHR48090">
    <property type="entry name" value="UNDECAPRENYL-PHOSPHATE 4-DEOXY-4-FORMAMIDO-L-ARABINOSE TRANSFERASE-RELATED"/>
    <property type="match status" value="1"/>
</dbReference>
<dbReference type="InterPro" id="IPR050256">
    <property type="entry name" value="Glycosyltransferase_2"/>
</dbReference>
<dbReference type="InterPro" id="IPR029044">
    <property type="entry name" value="Nucleotide-diphossugar_trans"/>
</dbReference>
<sequence>MYLEKKIGVVIPAYNEEKLIGKVIETMPDYVDLIVVVDDQSQDRTVAVVQSLATSNKKIVCLEHERNRGVGAAIATGYIWARDHQVDVTAVMAADFQMDPEDLPRILAPVCKNECDYTKGNRLF</sequence>
<protein>
    <submittedName>
        <fullName evidence="2">Glycosyl transferase family 2</fullName>
    </submittedName>
</protein>
<dbReference type="SUPFAM" id="SSF53448">
    <property type="entry name" value="Nucleotide-diphospho-sugar transferases"/>
    <property type="match status" value="1"/>
</dbReference>
<evidence type="ECO:0000313" key="3">
    <source>
        <dbReference type="Proteomes" id="UP000287615"/>
    </source>
</evidence>
<keyword evidence="2" id="KW-0808">Transferase</keyword>
<dbReference type="Proteomes" id="UP000287615">
    <property type="component" value="Unassembled WGS sequence"/>
</dbReference>
<proteinExistence type="predicted"/>
<evidence type="ECO:0000259" key="1">
    <source>
        <dbReference type="Pfam" id="PF00535"/>
    </source>
</evidence>
<organism evidence="2 3">
    <name type="scientific">Candidatus Electrothrix marina</name>
    <dbReference type="NCBI Taxonomy" id="1859130"/>
    <lineage>
        <taxon>Bacteria</taxon>
        <taxon>Pseudomonadati</taxon>
        <taxon>Thermodesulfobacteriota</taxon>
        <taxon>Desulfobulbia</taxon>
        <taxon>Desulfobulbales</taxon>
        <taxon>Desulfobulbaceae</taxon>
        <taxon>Candidatus Electrothrix</taxon>
    </lineage>
</organism>
<dbReference type="Gene3D" id="3.90.550.10">
    <property type="entry name" value="Spore Coat Polysaccharide Biosynthesis Protein SpsA, Chain A"/>
    <property type="match status" value="1"/>
</dbReference>
<dbReference type="EMBL" id="MTKR01000127">
    <property type="protein sequence ID" value="RWX50185.1"/>
    <property type="molecule type" value="Genomic_DNA"/>
</dbReference>
<comment type="caution">
    <text evidence="2">The sequence shown here is derived from an EMBL/GenBank/DDBJ whole genome shotgun (WGS) entry which is preliminary data.</text>
</comment>
<dbReference type="GO" id="GO:0016740">
    <property type="term" value="F:transferase activity"/>
    <property type="evidence" value="ECO:0007669"/>
    <property type="project" value="UniProtKB-KW"/>
</dbReference>
<dbReference type="InterPro" id="IPR001173">
    <property type="entry name" value="Glyco_trans_2-like"/>
</dbReference>
<accession>A0A444JAR9</accession>